<sequence>MGNIVTYLQEHGSETLADRPFNDVDNLVLATLSYLDLTGIVPTVEQRGQVSMERAMNSAILLVKRSSGVGEMRPAFIKALGESARFGSAQLRNGCVVLDAESGTQFSALEIALPDGTSYVSFRGTDNSFVGWKEDFTMAYQVMPSQVEAARYLDRIMRLTRRYRVGGHSKGGTLAEYAVLKCNPLKRMRVIEVYNNDGPGLPTDVVDLADYDKVASRLTRIVPTFDVFGQVFQHSLPNKIVRSSEEGIMQHDSFSWLVEDDHFVCTSELSPDCAFINRTLHDWIESLDLPGRRRFVEGFFDALERKGIREQTEFSEGGPLLLQALALQIVAEQNPGAEGVVKLAAAGIGALDSLDLRSFLHEQHMTRGAILFGLGLFFLVNPDFAASWFCYVIGVVAQFWVGSRLVKAAEDASLDTFNRRLRLVGYVVVLCVVSFSMAQQALVTRFANLVLGGLFLVGAFRAAQKATVRDKPRWNRVGDGVVAAGSFALGMFPMLTARTLVEQYIYVASVVVTLYGAASIVWGMWVATHPGAGLLRQLRPDGADQQVAQADVQAPQADVQAPQADAQATGKSQPRT</sequence>
<feature type="transmembrane region" description="Helical" evidence="2">
    <location>
        <begin position="386"/>
        <end position="402"/>
    </location>
</feature>
<evidence type="ECO:0000256" key="1">
    <source>
        <dbReference type="SAM" id="MobiDB-lite"/>
    </source>
</evidence>
<dbReference type="Pfam" id="PF11187">
    <property type="entry name" value="Mbeg1-like"/>
    <property type="match status" value="1"/>
</dbReference>
<accession>A0ABU7R7H6</accession>
<reference evidence="3 4" key="1">
    <citation type="submission" date="2024-01" db="EMBL/GenBank/DDBJ databases">
        <title>Description of Olsenella sp. nov., isolated from pig feces.</title>
        <authorList>
            <person name="Chang Y.-H."/>
        </authorList>
    </citation>
    <scope>NUCLEOTIDE SEQUENCE [LARGE SCALE GENOMIC DNA]</scope>
    <source>
        <strain evidence="3 4">YH-ols2223</strain>
    </source>
</reference>
<dbReference type="RefSeq" id="WP_330957166.1">
    <property type="nucleotide sequence ID" value="NZ_JAZGJQ010000001.1"/>
</dbReference>
<keyword evidence="2" id="KW-1133">Transmembrane helix</keyword>
<keyword evidence="4" id="KW-1185">Reference proteome</keyword>
<evidence type="ECO:0000256" key="2">
    <source>
        <dbReference type="SAM" id="Phobius"/>
    </source>
</evidence>
<dbReference type="Proteomes" id="UP001332931">
    <property type="component" value="Unassembled WGS sequence"/>
</dbReference>
<dbReference type="EMBL" id="JAZGJQ010000001">
    <property type="protein sequence ID" value="MEE6146399.1"/>
    <property type="molecule type" value="Genomic_DNA"/>
</dbReference>
<evidence type="ECO:0000313" key="4">
    <source>
        <dbReference type="Proteomes" id="UP001332931"/>
    </source>
</evidence>
<dbReference type="SUPFAM" id="SSF53474">
    <property type="entry name" value="alpha/beta-Hydrolases"/>
    <property type="match status" value="1"/>
</dbReference>
<protein>
    <submittedName>
        <fullName evidence="3">Mbeg1-like protein</fullName>
    </submittedName>
</protein>
<keyword evidence="2" id="KW-0472">Membrane</keyword>
<feature type="compositionally biased region" description="Low complexity" evidence="1">
    <location>
        <begin position="545"/>
        <end position="568"/>
    </location>
</feature>
<evidence type="ECO:0000313" key="3">
    <source>
        <dbReference type="EMBL" id="MEE6146399.1"/>
    </source>
</evidence>
<proteinExistence type="predicted"/>
<comment type="caution">
    <text evidence="3">The sequence shown here is derived from an EMBL/GenBank/DDBJ whole genome shotgun (WGS) entry which is preliminary data.</text>
</comment>
<gene>
    <name evidence="3" type="ORF">VXJ25_00095</name>
</gene>
<name>A0ABU7R7H6_9ACTN</name>
<organism evidence="3 4">
    <name type="scientific">Olsenella absiana</name>
    <dbReference type="NCBI Taxonomy" id="3115222"/>
    <lineage>
        <taxon>Bacteria</taxon>
        <taxon>Bacillati</taxon>
        <taxon>Actinomycetota</taxon>
        <taxon>Coriobacteriia</taxon>
        <taxon>Coriobacteriales</taxon>
        <taxon>Atopobiaceae</taxon>
        <taxon>Olsenella</taxon>
    </lineage>
</organism>
<feature type="transmembrane region" description="Helical" evidence="2">
    <location>
        <begin position="504"/>
        <end position="527"/>
    </location>
</feature>
<dbReference type="InterPro" id="IPR029058">
    <property type="entry name" value="AB_hydrolase_fold"/>
</dbReference>
<keyword evidence="2" id="KW-0812">Transmembrane</keyword>
<feature type="transmembrane region" description="Helical" evidence="2">
    <location>
        <begin position="423"/>
        <end position="440"/>
    </location>
</feature>
<feature type="region of interest" description="Disordered" evidence="1">
    <location>
        <begin position="545"/>
        <end position="576"/>
    </location>
</feature>
<dbReference type="InterPro" id="IPR024499">
    <property type="entry name" value="Mbeg1-like"/>
</dbReference>
<feature type="transmembrane region" description="Helical" evidence="2">
    <location>
        <begin position="446"/>
        <end position="462"/>
    </location>
</feature>